<evidence type="ECO:0000313" key="2">
    <source>
        <dbReference type="EMBL" id="CAE7340097.1"/>
    </source>
</evidence>
<dbReference type="Pfam" id="PF22278">
    <property type="entry name" value="DUF6958"/>
    <property type="match status" value="1"/>
</dbReference>
<dbReference type="Proteomes" id="UP000601435">
    <property type="component" value="Unassembled WGS sequence"/>
</dbReference>
<dbReference type="EMBL" id="CAJNJA010014328">
    <property type="protein sequence ID" value="CAE7340097.1"/>
    <property type="molecule type" value="Genomic_DNA"/>
</dbReference>
<gene>
    <name evidence="2" type="ORF">SNEC2469_LOCUS8748</name>
</gene>
<keyword evidence="3" id="KW-1185">Reference proteome</keyword>
<comment type="caution">
    <text evidence="2">The sequence shown here is derived from an EMBL/GenBank/DDBJ whole genome shotgun (WGS) entry which is preliminary data.</text>
</comment>
<evidence type="ECO:0000256" key="1">
    <source>
        <dbReference type="SAM" id="MobiDB-lite"/>
    </source>
</evidence>
<sequence length="145" mass="16245">MKRPAAKASPKPGSPTAKKPKPAGAYSRLVSAKAWAADKLARKSGRVHIFNATRPHGMDGWTMDLKQYELIRGHILKTIDQKGDAEGAVPLQLVVDSAQKRYQKHKLFPKGRLTNYVRYTKVDLEARQEVERVPGSGSQRIRRCK</sequence>
<name>A0A812PAI9_9DINO</name>
<reference evidence="2" key="1">
    <citation type="submission" date="2021-02" db="EMBL/GenBank/DDBJ databases">
        <authorList>
            <person name="Dougan E. K."/>
            <person name="Rhodes N."/>
            <person name="Thang M."/>
            <person name="Chan C."/>
        </authorList>
    </citation>
    <scope>NUCLEOTIDE SEQUENCE</scope>
</reference>
<feature type="region of interest" description="Disordered" evidence="1">
    <location>
        <begin position="1"/>
        <end position="24"/>
    </location>
</feature>
<organism evidence="2 3">
    <name type="scientific">Symbiodinium necroappetens</name>
    <dbReference type="NCBI Taxonomy" id="1628268"/>
    <lineage>
        <taxon>Eukaryota</taxon>
        <taxon>Sar</taxon>
        <taxon>Alveolata</taxon>
        <taxon>Dinophyceae</taxon>
        <taxon>Suessiales</taxon>
        <taxon>Symbiodiniaceae</taxon>
        <taxon>Symbiodinium</taxon>
    </lineage>
</organism>
<protein>
    <submittedName>
        <fullName evidence="2">Uncharacterized protein</fullName>
    </submittedName>
</protein>
<dbReference type="AlphaFoldDB" id="A0A812PAI9"/>
<evidence type="ECO:0000313" key="3">
    <source>
        <dbReference type="Proteomes" id="UP000601435"/>
    </source>
</evidence>
<dbReference type="InterPro" id="IPR054233">
    <property type="entry name" value="DUF6958"/>
</dbReference>
<dbReference type="OrthoDB" id="428016at2759"/>
<accession>A0A812PAI9</accession>
<proteinExistence type="predicted"/>